<accession>A0A098EPB9</accession>
<keyword evidence="9" id="KW-1133">Transmembrane helix</keyword>
<evidence type="ECO:0000313" key="11">
    <source>
        <dbReference type="EMBL" id="CEG24124.1"/>
    </source>
</evidence>
<organism evidence="11 12">
    <name type="scientific">Planococcus massiliensis</name>
    <dbReference type="NCBI Taxonomy" id="1499687"/>
    <lineage>
        <taxon>Bacteria</taxon>
        <taxon>Bacillati</taxon>
        <taxon>Bacillota</taxon>
        <taxon>Bacilli</taxon>
        <taxon>Bacillales</taxon>
        <taxon>Caryophanaceae</taxon>
        <taxon>Planococcus</taxon>
    </lineage>
</organism>
<evidence type="ECO:0000256" key="7">
    <source>
        <dbReference type="ARBA" id="ARBA00023139"/>
    </source>
</evidence>
<keyword evidence="5" id="KW-0592">Phosphate transport</keyword>
<keyword evidence="12" id="KW-1185">Reference proteome</keyword>
<dbReference type="PANTHER" id="PTHR30570">
    <property type="entry name" value="PERIPLASMIC PHOSPHATE BINDING COMPONENT OF PHOSPHATE ABC TRANSPORTER"/>
    <property type="match status" value="1"/>
</dbReference>
<dbReference type="GO" id="GO:0005886">
    <property type="term" value="C:plasma membrane"/>
    <property type="evidence" value="ECO:0007669"/>
    <property type="project" value="UniProtKB-SubCell"/>
</dbReference>
<dbReference type="OrthoDB" id="9790048at2"/>
<reference evidence="11 12" key="1">
    <citation type="submission" date="2014-09" db="EMBL/GenBank/DDBJ databases">
        <authorList>
            <person name="Urmite Genomes Urmite Genomes"/>
        </authorList>
    </citation>
    <scope>NUCLEOTIDE SEQUENCE [LARGE SCALE GENOMIC DNA]</scope>
    <source>
        <strain evidence="11 12">ES2</strain>
    </source>
</reference>
<keyword evidence="8" id="KW-0449">Lipoprotein</keyword>
<dbReference type="PANTHER" id="PTHR30570:SF1">
    <property type="entry name" value="PHOSPHATE-BINDING PROTEIN PSTS"/>
    <property type="match status" value="1"/>
</dbReference>
<feature type="domain" description="PBP" evidence="10">
    <location>
        <begin position="128"/>
        <end position="365"/>
    </location>
</feature>
<dbReference type="AlphaFoldDB" id="A0A098EPB9"/>
<feature type="transmembrane region" description="Helical" evidence="9">
    <location>
        <begin position="7"/>
        <end position="29"/>
    </location>
</feature>
<keyword evidence="6" id="KW-0732">Signal</keyword>
<proteinExistence type="inferred from homology"/>
<evidence type="ECO:0000256" key="1">
    <source>
        <dbReference type="ARBA" id="ARBA00002841"/>
    </source>
</evidence>
<feature type="transmembrane region" description="Helical" evidence="9">
    <location>
        <begin position="35"/>
        <end position="55"/>
    </location>
</feature>
<comment type="subcellular location">
    <subcellularLocation>
        <location evidence="2">Cell membrane</location>
        <topology evidence="2">Lipid-anchor</topology>
    </subcellularLocation>
</comment>
<dbReference type="GO" id="GO:0006817">
    <property type="term" value="P:phosphate ion transport"/>
    <property type="evidence" value="ECO:0007669"/>
    <property type="project" value="UniProtKB-KW"/>
</dbReference>
<comment type="subunit">
    <text evidence="4">The complex is composed of two ATP-binding proteins (PstB), two transmembrane proteins (PstC and PstA) and a solute-binding protein (PstS).</text>
</comment>
<keyword evidence="5" id="KW-0813">Transport</keyword>
<keyword evidence="9" id="KW-0472">Membrane</keyword>
<dbReference type="Gene3D" id="3.40.190.10">
    <property type="entry name" value="Periplasmic binding protein-like II"/>
    <property type="match status" value="2"/>
</dbReference>
<comment type="similarity">
    <text evidence="3">Belongs to the PstS family.</text>
</comment>
<sequence length="379" mass="41892">MNAFVKTLITLLGIAGMLAVFVFGGLYVFNTAEEGLLVTLGAVLVSMMILLIYILERRNGKKTAIWIAICMLVGIGFAAPYYYKESFAKVNDSEVDLFVYEPFQGNEKLARLDSKASFAIEGELPILDGATALYPLFAAFAEATYPEGVYEPYRGPVDTTTTPSAYSRLIKGNADIIFAAEPSSGQLQEAQEAGVELKLTPIGREAFVFFVNSRNKINDLSTEEIRGIYSGEIESWKEVGGKNHEIRPFQRPEDSGSQTMFIKFMGDAKIEKPETEDLTGGMGGVIEEVASYRNYKNALGYTFRFYSTEMVKNDKIKLLSIDGIEPSRENIRSGDYPLASEFYAVTAGSENPNVEPFLEWILSAEGQKLVEETGFVPLN</sequence>
<keyword evidence="9" id="KW-0812">Transmembrane</keyword>
<dbReference type="Pfam" id="PF12849">
    <property type="entry name" value="PBP_like_2"/>
    <property type="match status" value="1"/>
</dbReference>
<dbReference type="Proteomes" id="UP000043699">
    <property type="component" value="Unassembled WGS sequence"/>
</dbReference>
<dbReference type="InterPro" id="IPR024370">
    <property type="entry name" value="PBP_domain"/>
</dbReference>
<dbReference type="InterPro" id="IPR050811">
    <property type="entry name" value="Phosphate_ABC_transporter"/>
</dbReference>
<evidence type="ECO:0000259" key="10">
    <source>
        <dbReference type="Pfam" id="PF12849"/>
    </source>
</evidence>
<dbReference type="SUPFAM" id="SSF53850">
    <property type="entry name" value="Periplasmic binding protein-like II"/>
    <property type="match status" value="1"/>
</dbReference>
<feature type="transmembrane region" description="Helical" evidence="9">
    <location>
        <begin position="64"/>
        <end position="83"/>
    </location>
</feature>
<gene>
    <name evidence="11" type="primary">pstS1</name>
    <name evidence="11" type="ORF">BN1080_03144</name>
</gene>
<evidence type="ECO:0000256" key="3">
    <source>
        <dbReference type="ARBA" id="ARBA00008725"/>
    </source>
</evidence>
<evidence type="ECO:0000256" key="5">
    <source>
        <dbReference type="ARBA" id="ARBA00022592"/>
    </source>
</evidence>
<dbReference type="STRING" id="1499687.BN1080_03144"/>
<dbReference type="RefSeq" id="WP_110925666.1">
    <property type="nucleotide sequence ID" value="NZ_CCXS01000001.1"/>
</dbReference>
<name>A0A098EPB9_9BACL</name>
<evidence type="ECO:0000256" key="2">
    <source>
        <dbReference type="ARBA" id="ARBA00004193"/>
    </source>
</evidence>
<evidence type="ECO:0000256" key="4">
    <source>
        <dbReference type="ARBA" id="ARBA00011529"/>
    </source>
</evidence>
<evidence type="ECO:0000256" key="6">
    <source>
        <dbReference type="ARBA" id="ARBA00022729"/>
    </source>
</evidence>
<evidence type="ECO:0000256" key="8">
    <source>
        <dbReference type="ARBA" id="ARBA00023288"/>
    </source>
</evidence>
<comment type="function">
    <text evidence="1">Part of the ABC transporter complex PstSACB involved in phosphate import.</text>
</comment>
<evidence type="ECO:0000313" key="12">
    <source>
        <dbReference type="Proteomes" id="UP000043699"/>
    </source>
</evidence>
<dbReference type="EMBL" id="CCXS01000001">
    <property type="protein sequence ID" value="CEG24124.1"/>
    <property type="molecule type" value="Genomic_DNA"/>
</dbReference>
<evidence type="ECO:0000256" key="9">
    <source>
        <dbReference type="SAM" id="Phobius"/>
    </source>
</evidence>
<protein>
    <submittedName>
        <fullName evidence="11">Phosphate-binding protein PstS 1</fullName>
    </submittedName>
</protein>
<keyword evidence="7" id="KW-0564">Palmitate</keyword>